<dbReference type="InterPro" id="IPR004358">
    <property type="entry name" value="Sig_transdc_His_kin-like_C"/>
</dbReference>
<dbReference type="AlphaFoldDB" id="A0A6B0T2K6"/>
<evidence type="ECO:0000256" key="2">
    <source>
        <dbReference type="ARBA" id="ARBA00012438"/>
    </source>
</evidence>
<dbReference type="PROSITE" id="PS50109">
    <property type="entry name" value="HIS_KIN"/>
    <property type="match status" value="1"/>
</dbReference>
<dbReference type="CDD" id="cd00075">
    <property type="entry name" value="HATPase"/>
    <property type="match status" value="1"/>
</dbReference>
<evidence type="ECO:0000313" key="10">
    <source>
        <dbReference type="Proteomes" id="UP000466535"/>
    </source>
</evidence>
<keyword evidence="6" id="KW-0902">Two-component regulatory system</keyword>
<proteinExistence type="predicted"/>
<dbReference type="SUPFAM" id="SSF47384">
    <property type="entry name" value="Homodimeric domain of signal transducing histidine kinase"/>
    <property type="match status" value="1"/>
</dbReference>
<keyword evidence="3" id="KW-0597">Phosphoprotein</keyword>
<dbReference type="InterPro" id="IPR003594">
    <property type="entry name" value="HATPase_dom"/>
</dbReference>
<accession>A0A6B0T2K6</accession>
<protein>
    <recommendedName>
        <fullName evidence="2">histidine kinase</fullName>
        <ecNumber evidence="2">2.7.13.3</ecNumber>
    </recommendedName>
</protein>
<sequence length="226" mass="25121">MSQLVSYELERKQATSDLERQNERLEEFASIVSHDLRNPLNVAEGRLELAREECDSEHLDAVGRAHERMNTLIDDLLTLAREGDQVGDLEPVNLGFLTKNCWQNVATDHATLMIETDRRIQADQSRLGQLLENLMRNAVEHGGKDVTVTVGELDNGFYVEDDGPGIPEDERDDVFEAGYSTSEDGTGFGLSIVKQVAQAHGWDVRVTDGSEGGARFEITGVEFTDE</sequence>
<evidence type="ECO:0000256" key="3">
    <source>
        <dbReference type="ARBA" id="ARBA00022553"/>
    </source>
</evidence>
<dbReference type="PRINTS" id="PR00344">
    <property type="entry name" value="BCTRLSENSOR"/>
</dbReference>
<comment type="caution">
    <text evidence="9">The sequence shown here is derived from an EMBL/GenBank/DDBJ whole genome shotgun (WGS) entry which is preliminary data.</text>
</comment>
<evidence type="ECO:0000259" key="8">
    <source>
        <dbReference type="PROSITE" id="PS50109"/>
    </source>
</evidence>
<name>A0A6B0T2K6_9EURY</name>
<dbReference type="Gene3D" id="3.30.565.10">
    <property type="entry name" value="Histidine kinase-like ATPase, C-terminal domain"/>
    <property type="match status" value="1"/>
</dbReference>
<evidence type="ECO:0000256" key="4">
    <source>
        <dbReference type="ARBA" id="ARBA00022679"/>
    </source>
</evidence>
<dbReference type="Pfam" id="PF00512">
    <property type="entry name" value="HisKA"/>
    <property type="match status" value="1"/>
</dbReference>
<dbReference type="Proteomes" id="UP000466535">
    <property type="component" value="Unassembled WGS sequence"/>
</dbReference>
<dbReference type="InterPro" id="IPR036890">
    <property type="entry name" value="HATPase_C_sf"/>
</dbReference>
<dbReference type="SUPFAM" id="SSF55874">
    <property type="entry name" value="ATPase domain of HSP90 chaperone/DNA topoisomerase II/histidine kinase"/>
    <property type="match status" value="1"/>
</dbReference>
<dbReference type="PANTHER" id="PTHR43711:SF1">
    <property type="entry name" value="HISTIDINE KINASE 1"/>
    <property type="match status" value="1"/>
</dbReference>
<dbReference type="GO" id="GO:0000155">
    <property type="term" value="F:phosphorelay sensor kinase activity"/>
    <property type="evidence" value="ECO:0007669"/>
    <property type="project" value="InterPro"/>
</dbReference>
<gene>
    <name evidence="9" type="ORF">GRX03_07025</name>
</gene>
<dbReference type="Gene3D" id="1.10.287.130">
    <property type="match status" value="1"/>
</dbReference>
<evidence type="ECO:0000256" key="6">
    <source>
        <dbReference type="ARBA" id="ARBA00023012"/>
    </source>
</evidence>
<keyword evidence="5" id="KW-0418">Kinase</keyword>
<dbReference type="SMART" id="SM00388">
    <property type="entry name" value="HisKA"/>
    <property type="match status" value="1"/>
</dbReference>
<feature type="domain" description="Histidine kinase" evidence="8">
    <location>
        <begin position="31"/>
        <end position="219"/>
    </location>
</feature>
<dbReference type="InterPro" id="IPR005467">
    <property type="entry name" value="His_kinase_dom"/>
</dbReference>
<dbReference type="InterPro" id="IPR003661">
    <property type="entry name" value="HisK_dim/P_dom"/>
</dbReference>
<evidence type="ECO:0000313" key="9">
    <source>
        <dbReference type="EMBL" id="MXR51357.1"/>
    </source>
</evidence>
<organism evidence="9 10">
    <name type="scientific">Halovenus carboxidivorans</name>
    <dbReference type="NCBI Taxonomy" id="2692199"/>
    <lineage>
        <taxon>Archaea</taxon>
        <taxon>Methanobacteriati</taxon>
        <taxon>Methanobacteriota</taxon>
        <taxon>Stenosarchaea group</taxon>
        <taxon>Halobacteria</taxon>
        <taxon>Halobacteriales</taxon>
        <taxon>Haloarculaceae</taxon>
        <taxon>Halovenus</taxon>
    </lineage>
</organism>
<evidence type="ECO:0000256" key="5">
    <source>
        <dbReference type="ARBA" id="ARBA00022777"/>
    </source>
</evidence>
<keyword evidence="7" id="KW-0175">Coiled coil</keyword>
<evidence type="ECO:0000256" key="7">
    <source>
        <dbReference type="SAM" id="Coils"/>
    </source>
</evidence>
<dbReference type="EC" id="2.7.13.3" evidence="2"/>
<dbReference type="EMBL" id="WUUT01000002">
    <property type="protein sequence ID" value="MXR51357.1"/>
    <property type="molecule type" value="Genomic_DNA"/>
</dbReference>
<feature type="coiled-coil region" evidence="7">
    <location>
        <begin position="4"/>
        <end position="31"/>
    </location>
</feature>
<dbReference type="CDD" id="cd00082">
    <property type="entry name" value="HisKA"/>
    <property type="match status" value="1"/>
</dbReference>
<comment type="catalytic activity">
    <reaction evidence="1">
        <text>ATP + protein L-histidine = ADP + protein N-phospho-L-histidine.</text>
        <dbReference type="EC" id="2.7.13.3"/>
    </reaction>
</comment>
<dbReference type="InterPro" id="IPR036097">
    <property type="entry name" value="HisK_dim/P_sf"/>
</dbReference>
<dbReference type="PANTHER" id="PTHR43711">
    <property type="entry name" value="TWO-COMPONENT HISTIDINE KINASE"/>
    <property type="match status" value="1"/>
</dbReference>
<keyword evidence="4" id="KW-0808">Transferase</keyword>
<reference evidence="9 10" key="1">
    <citation type="submission" date="2019-12" db="EMBL/GenBank/DDBJ databases">
        <title>Isolation and characterization of three novel carbon monoxide-oxidizing members of Halobacteria from salione crusts and soils.</title>
        <authorList>
            <person name="Myers M.R."/>
            <person name="King G.M."/>
        </authorList>
    </citation>
    <scope>NUCLEOTIDE SEQUENCE [LARGE SCALE GENOMIC DNA]</scope>
    <source>
        <strain evidence="9 10">WSH3</strain>
    </source>
</reference>
<dbReference type="SMART" id="SM00387">
    <property type="entry name" value="HATPase_c"/>
    <property type="match status" value="1"/>
</dbReference>
<keyword evidence="10" id="KW-1185">Reference proteome</keyword>
<dbReference type="InterPro" id="IPR050736">
    <property type="entry name" value="Sensor_HK_Regulatory"/>
</dbReference>
<evidence type="ECO:0000256" key="1">
    <source>
        <dbReference type="ARBA" id="ARBA00000085"/>
    </source>
</evidence>
<dbReference type="Pfam" id="PF02518">
    <property type="entry name" value="HATPase_c"/>
    <property type="match status" value="1"/>
</dbReference>